<feature type="transmembrane region" description="Helical" evidence="1">
    <location>
        <begin position="69"/>
        <end position="92"/>
    </location>
</feature>
<keyword evidence="3" id="KW-1185">Reference proteome</keyword>
<organism evidence="2 3">
    <name type="scientific">Candidatus Promineifilum breve</name>
    <dbReference type="NCBI Taxonomy" id="1806508"/>
    <lineage>
        <taxon>Bacteria</taxon>
        <taxon>Bacillati</taxon>
        <taxon>Chloroflexota</taxon>
        <taxon>Ardenticatenia</taxon>
        <taxon>Candidatus Promineifilales</taxon>
        <taxon>Candidatus Promineifilaceae</taxon>
        <taxon>Candidatus Promineifilum</taxon>
    </lineage>
</organism>
<keyword evidence="1" id="KW-0812">Transmembrane</keyword>
<name>A0A160T312_9CHLR</name>
<dbReference type="AlphaFoldDB" id="A0A160T312"/>
<dbReference type="Proteomes" id="UP000215027">
    <property type="component" value="Chromosome I"/>
</dbReference>
<dbReference type="KEGG" id="pbf:CFX0092_A2488"/>
<evidence type="ECO:0000256" key="1">
    <source>
        <dbReference type="SAM" id="Phobius"/>
    </source>
</evidence>
<protein>
    <submittedName>
        <fullName evidence="2">Uncharacterized protein</fullName>
    </submittedName>
</protein>
<keyword evidence="1" id="KW-0472">Membrane</keyword>
<dbReference type="OrthoDB" id="9990886at2"/>
<sequence length="212" mass="23048">MFIPPKAPPQPDDELARGIVAAEYGYIAQTAFQANEDRARAWQYFFVTFATLIAALLSTQVAAAVRQQLYLTFVVIFSLLTVLGLITVLQLVRLRQAWLESVRAMNQIKERLIADDPALAVYFRWRDATIPAAFKWRSFGFLQAVSVALLSGLALGAAVAFGALAAGATTVPWLLSLAAAAWTAGGILWLGYVRPLRRMAPGAPGPEARAEK</sequence>
<feature type="transmembrane region" description="Helical" evidence="1">
    <location>
        <begin position="144"/>
        <end position="167"/>
    </location>
</feature>
<feature type="transmembrane region" description="Helical" evidence="1">
    <location>
        <begin position="44"/>
        <end position="63"/>
    </location>
</feature>
<evidence type="ECO:0000313" key="3">
    <source>
        <dbReference type="Proteomes" id="UP000215027"/>
    </source>
</evidence>
<gene>
    <name evidence="2" type="ORF">CFX0092_A2488</name>
</gene>
<dbReference type="RefSeq" id="WP_095043704.1">
    <property type="nucleotide sequence ID" value="NZ_LN890655.1"/>
</dbReference>
<evidence type="ECO:0000313" key="2">
    <source>
        <dbReference type="EMBL" id="CUS04366.2"/>
    </source>
</evidence>
<dbReference type="EMBL" id="LN890655">
    <property type="protein sequence ID" value="CUS04366.2"/>
    <property type="molecule type" value="Genomic_DNA"/>
</dbReference>
<proteinExistence type="predicted"/>
<reference evidence="2" key="1">
    <citation type="submission" date="2016-01" db="EMBL/GenBank/DDBJ databases">
        <authorList>
            <person name="Mcilroy J.S."/>
            <person name="Karst M S."/>
            <person name="Albertsen M."/>
        </authorList>
    </citation>
    <scope>NUCLEOTIDE SEQUENCE</scope>
    <source>
        <strain evidence="2">Cfx-K</strain>
    </source>
</reference>
<accession>A0A160T312</accession>
<keyword evidence="1" id="KW-1133">Transmembrane helix</keyword>
<feature type="transmembrane region" description="Helical" evidence="1">
    <location>
        <begin position="173"/>
        <end position="192"/>
    </location>
</feature>